<evidence type="ECO:0000259" key="1">
    <source>
        <dbReference type="Pfam" id="PF01408"/>
    </source>
</evidence>
<reference evidence="3 4" key="1">
    <citation type="journal article" date="2020" name="ISME J.">
        <title>Comparative genomics reveals insights into cyanobacterial evolution and habitat adaptation.</title>
        <authorList>
            <person name="Chen M.Y."/>
            <person name="Teng W.K."/>
            <person name="Zhao L."/>
            <person name="Hu C.X."/>
            <person name="Zhou Y.K."/>
            <person name="Han B.P."/>
            <person name="Song L.R."/>
            <person name="Shu W.S."/>
        </authorList>
    </citation>
    <scope>NUCLEOTIDE SEQUENCE [LARGE SCALE GENOMIC DNA]</scope>
    <source>
        <strain evidence="3 4">FACHB-119</strain>
    </source>
</reference>
<dbReference type="SUPFAM" id="SSF55347">
    <property type="entry name" value="Glyceraldehyde-3-phosphate dehydrogenase-like, C-terminal domain"/>
    <property type="match status" value="1"/>
</dbReference>
<dbReference type="Gene3D" id="3.30.360.10">
    <property type="entry name" value="Dihydrodipicolinate Reductase, domain 2"/>
    <property type="match status" value="1"/>
</dbReference>
<dbReference type="EMBL" id="JACJSG010000015">
    <property type="protein sequence ID" value="MBD2501524.1"/>
    <property type="molecule type" value="Genomic_DNA"/>
</dbReference>
<dbReference type="InterPro" id="IPR036291">
    <property type="entry name" value="NAD(P)-bd_dom_sf"/>
</dbReference>
<dbReference type="InterPro" id="IPR055170">
    <property type="entry name" value="GFO_IDH_MocA-like_dom"/>
</dbReference>
<name>A0ABR8D2Y9_9NOST</name>
<feature type="domain" description="Gfo/Idh/MocA-like oxidoreductase N-terminal" evidence="1">
    <location>
        <begin position="5"/>
        <end position="124"/>
    </location>
</feature>
<dbReference type="Proteomes" id="UP000661112">
    <property type="component" value="Unassembled WGS sequence"/>
</dbReference>
<dbReference type="InterPro" id="IPR000683">
    <property type="entry name" value="Gfo/Idh/MocA-like_OxRdtase_N"/>
</dbReference>
<dbReference type="Pfam" id="PF01408">
    <property type="entry name" value="GFO_IDH_MocA"/>
    <property type="match status" value="1"/>
</dbReference>
<dbReference type="InterPro" id="IPR051450">
    <property type="entry name" value="Gfo/Idh/MocA_Oxidoreductases"/>
</dbReference>
<organism evidence="3 4">
    <name type="scientific">Anabaena azotica FACHB-119</name>
    <dbReference type="NCBI Taxonomy" id="947527"/>
    <lineage>
        <taxon>Bacteria</taxon>
        <taxon>Bacillati</taxon>
        <taxon>Cyanobacteriota</taxon>
        <taxon>Cyanophyceae</taxon>
        <taxon>Nostocales</taxon>
        <taxon>Nostocaceae</taxon>
        <taxon>Anabaena</taxon>
        <taxon>Anabaena azotica</taxon>
    </lineage>
</organism>
<evidence type="ECO:0000313" key="4">
    <source>
        <dbReference type="Proteomes" id="UP000661112"/>
    </source>
</evidence>
<comment type="caution">
    <text evidence="3">The sequence shown here is derived from an EMBL/GenBank/DDBJ whole genome shotgun (WGS) entry which is preliminary data.</text>
</comment>
<proteinExistence type="predicted"/>
<evidence type="ECO:0000259" key="2">
    <source>
        <dbReference type="Pfam" id="PF22725"/>
    </source>
</evidence>
<dbReference type="PANTHER" id="PTHR43377:SF6">
    <property type="entry name" value="GFO_IDH_MOCA-LIKE OXIDOREDUCTASE N-TERMINAL DOMAIN-CONTAINING PROTEIN"/>
    <property type="match status" value="1"/>
</dbReference>
<keyword evidence="4" id="KW-1185">Reference proteome</keyword>
<gene>
    <name evidence="3" type="ORF">H6G83_13085</name>
</gene>
<dbReference type="PANTHER" id="PTHR43377">
    <property type="entry name" value="BILIVERDIN REDUCTASE A"/>
    <property type="match status" value="1"/>
</dbReference>
<dbReference type="Pfam" id="PF22725">
    <property type="entry name" value="GFO_IDH_MocA_C3"/>
    <property type="match status" value="1"/>
</dbReference>
<dbReference type="Gene3D" id="3.40.50.720">
    <property type="entry name" value="NAD(P)-binding Rossmann-like Domain"/>
    <property type="match status" value="1"/>
</dbReference>
<dbReference type="RefSeq" id="WP_190472506.1">
    <property type="nucleotide sequence ID" value="NZ_JACJSG010000015.1"/>
</dbReference>
<sequence>MGSKINIGVIGYGYWGPNLVRNFAEIPGAQVTCVSDFKPELLAKAQARYPAIKVTRDSRDLLKDPTIDAIAIATPVSTHYDLALAALQAGKHVLVEKPMTTTSEQAMRLIDEAEKRNLVLMVDHTFVYTGAVRKMHDLIATKTLGDIYYYDSVRVNLGLFQHDVNVIWDLAVHDLSIMSYLLPSQPYAVSATGMSHVPGEPENIAYLTLFFANNLIAHIHVNWLAPVKVRRTLIGGSQRMIVYDDLEPSEKLKIYDKGITTVNGNTESVYQMLIGYRTGDMWSPKLDVTEALNTEGLHFIDCIQKGDRPITDGQAGLQVVKILEAATQSLKQQGKLIELNRVEVAA</sequence>
<accession>A0ABR8D2Y9</accession>
<feature type="domain" description="GFO/IDH/MocA-like oxidoreductase" evidence="2">
    <location>
        <begin position="132"/>
        <end position="241"/>
    </location>
</feature>
<dbReference type="SUPFAM" id="SSF51735">
    <property type="entry name" value="NAD(P)-binding Rossmann-fold domains"/>
    <property type="match status" value="1"/>
</dbReference>
<evidence type="ECO:0000313" key="3">
    <source>
        <dbReference type="EMBL" id="MBD2501524.1"/>
    </source>
</evidence>
<protein>
    <submittedName>
        <fullName evidence="3">Gfo/Idh/MocA family oxidoreductase</fullName>
    </submittedName>
</protein>